<comment type="subcellular location">
    <subcellularLocation>
        <location evidence="1">Cytoplasm</location>
    </subcellularLocation>
</comment>
<dbReference type="GO" id="GO:0006271">
    <property type="term" value="P:DNA strand elongation involved in DNA replication"/>
    <property type="evidence" value="ECO:0007669"/>
    <property type="project" value="TreeGrafter"/>
</dbReference>
<feature type="domain" description="DNA polymerase III beta sliding clamp N-terminal" evidence="9">
    <location>
        <begin position="19"/>
        <end position="134"/>
    </location>
</feature>
<keyword evidence="3" id="KW-0963">Cytoplasm</keyword>
<dbReference type="EMBL" id="CAFBMH010000050">
    <property type="protein sequence ID" value="CAB4910714.1"/>
    <property type="molecule type" value="Genomic_DNA"/>
</dbReference>
<dbReference type="PANTHER" id="PTHR30478">
    <property type="entry name" value="DNA POLYMERASE III SUBUNIT BETA"/>
    <property type="match status" value="1"/>
</dbReference>
<evidence type="ECO:0000313" key="13">
    <source>
        <dbReference type="EMBL" id="CAB4831049.1"/>
    </source>
</evidence>
<keyword evidence="8" id="KW-0238">DNA-binding</keyword>
<dbReference type="Gene3D" id="3.70.10.10">
    <property type="match status" value="1"/>
</dbReference>
<dbReference type="CDD" id="cd00140">
    <property type="entry name" value="beta_clamp"/>
    <property type="match status" value="1"/>
</dbReference>
<dbReference type="GO" id="GO:0003887">
    <property type="term" value="F:DNA-directed DNA polymerase activity"/>
    <property type="evidence" value="ECO:0007669"/>
    <property type="project" value="UniProtKB-KW"/>
</dbReference>
<feature type="domain" description="DNA polymerase III beta sliding clamp central" evidence="10">
    <location>
        <begin position="145"/>
        <end position="258"/>
    </location>
</feature>
<evidence type="ECO:0000256" key="8">
    <source>
        <dbReference type="ARBA" id="ARBA00023125"/>
    </source>
</evidence>
<dbReference type="PIRSF" id="PIRSF000804">
    <property type="entry name" value="DNA_pol_III_b"/>
    <property type="match status" value="1"/>
</dbReference>
<evidence type="ECO:0000256" key="7">
    <source>
        <dbReference type="ARBA" id="ARBA00022932"/>
    </source>
</evidence>
<keyword evidence="5" id="KW-0548">Nucleotidyltransferase</keyword>
<evidence type="ECO:0000256" key="1">
    <source>
        <dbReference type="ARBA" id="ARBA00004496"/>
    </source>
</evidence>
<proteinExistence type="inferred from homology"/>
<evidence type="ECO:0000256" key="4">
    <source>
        <dbReference type="ARBA" id="ARBA00022679"/>
    </source>
</evidence>
<dbReference type="GO" id="GO:0005737">
    <property type="term" value="C:cytoplasm"/>
    <property type="evidence" value="ECO:0007669"/>
    <property type="project" value="UniProtKB-SubCell"/>
</dbReference>
<dbReference type="InterPro" id="IPR046938">
    <property type="entry name" value="DNA_clamp_sf"/>
</dbReference>
<comment type="similarity">
    <text evidence="2">Belongs to the beta sliding clamp family.</text>
</comment>
<dbReference type="AlphaFoldDB" id="A0A6J6SBW2"/>
<dbReference type="GO" id="GO:0009360">
    <property type="term" value="C:DNA polymerase III complex"/>
    <property type="evidence" value="ECO:0007669"/>
    <property type="project" value="InterPro"/>
</dbReference>
<evidence type="ECO:0000313" key="12">
    <source>
        <dbReference type="EMBL" id="CAB4732316.1"/>
    </source>
</evidence>
<dbReference type="GO" id="GO:0008408">
    <property type="term" value="F:3'-5' exonuclease activity"/>
    <property type="evidence" value="ECO:0007669"/>
    <property type="project" value="InterPro"/>
</dbReference>
<dbReference type="GO" id="GO:0003677">
    <property type="term" value="F:DNA binding"/>
    <property type="evidence" value="ECO:0007669"/>
    <property type="project" value="UniProtKB-KW"/>
</dbReference>
<gene>
    <name evidence="12" type="ORF">UFOPK2754_00564</name>
    <name evidence="13" type="ORF">UFOPK3139_01470</name>
    <name evidence="14" type="ORF">UFOPK3543_01485</name>
    <name evidence="15" type="ORF">UFOPK3967_01240</name>
</gene>
<dbReference type="Pfam" id="PF02768">
    <property type="entry name" value="DNA_pol3_beta_3"/>
    <property type="match status" value="1"/>
</dbReference>
<evidence type="ECO:0000259" key="11">
    <source>
        <dbReference type="Pfam" id="PF02768"/>
    </source>
</evidence>
<reference evidence="12" key="1">
    <citation type="submission" date="2020-05" db="EMBL/GenBank/DDBJ databases">
        <authorList>
            <person name="Chiriac C."/>
            <person name="Salcher M."/>
            <person name="Ghai R."/>
            <person name="Kavagutti S V."/>
        </authorList>
    </citation>
    <scope>NUCLEOTIDE SEQUENCE</scope>
</reference>
<feature type="domain" description="DNA polymerase III beta sliding clamp C-terminal" evidence="11">
    <location>
        <begin position="262"/>
        <end position="379"/>
    </location>
</feature>
<dbReference type="InterPro" id="IPR022635">
    <property type="entry name" value="DNA_polIII_beta_C"/>
</dbReference>
<evidence type="ECO:0000313" key="15">
    <source>
        <dbReference type="EMBL" id="CAB4994641.1"/>
    </source>
</evidence>
<accession>A0A6J6SBW2</accession>
<dbReference type="SUPFAM" id="SSF55979">
    <property type="entry name" value="DNA clamp"/>
    <property type="match status" value="3"/>
</dbReference>
<evidence type="ECO:0000256" key="2">
    <source>
        <dbReference type="ARBA" id="ARBA00010752"/>
    </source>
</evidence>
<sequence length="381" mass="40976">MSKYVVERTVFEKVGWAVKFRCERDVLVEALATAARAVSSRGGSLPVLSGVLLDLRGDTLRLTGSDLDLTITVETTVAGQEDGTVVLPAKLAADVARAFAGGAVTVEVDNDLAKLSANRSKFELRVMHADEYPRFEVPQGDHFELPAAAFLAALRQVVRAASADDSRPILTGVLLAAEAGGLRLVATDSYRLAVCDIPGVSVLADGQSVLVPSRALNELVKLLAGGDKVTVQLGGREASFTVGTNRLTTRLIEGEFPNYRGLIPASHPNRLTVDRADLLEALRRVKLMAQESTPVRLSMKGDELELKAIDLERGEAQESLDAGYDGQELTVAFNPQYLMDGVEVTPGERVTLETIDALKPALIRPVDNGDFLYLLMPVRVS</sequence>
<dbReference type="EMBL" id="CAFABA010000055">
    <property type="protein sequence ID" value="CAB4831049.1"/>
    <property type="molecule type" value="Genomic_DNA"/>
</dbReference>
<dbReference type="Pfam" id="PF00712">
    <property type="entry name" value="DNA_pol3_beta"/>
    <property type="match status" value="1"/>
</dbReference>
<organism evidence="12">
    <name type="scientific">freshwater metagenome</name>
    <dbReference type="NCBI Taxonomy" id="449393"/>
    <lineage>
        <taxon>unclassified sequences</taxon>
        <taxon>metagenomes</taxon>
        <taxon>ecological metagenomes</taxon>
    </lineage>
</organism>
<dbReference type="InterPro" id="IPR022637">
    <property type="entry name" value="DNA_polIII_beta_cen"/>
</dbReference>
<keyword evidence="7" id="KW-0239">DNA-directed DNA polymerase</keyword>
<keyword evidence="6" id="KW-0235">DNA replication</keyword>
<evidence type="ECO:0000259" key="9">
    <source>
        <dbReference type="Pfam" id="PF00712"/>
    </source>
</evidence>
<dbReference type="PANTHER" id="PTHR30478:SF0">
    <property type="entry name" value="BETA SLIDING CLAMP"/>
    <property type="match status" value="1"/>
</dbReference>
<dbReference type="NCBIfam" id="TIGR00663">
    <property type="entry name" value="dnan"/>
    <property type="match status" value="1"/>
</dbReference>
<evidence type="ECO:0000259" key="10">
    <source>
        <dbReference type="Pfam" id="PF02767"/>
    </source>
</evidence>
<dbReference type="InterPro" id="IPR001001">
    <property type="entry name" value="DNA_polIII_beta"/>
</dbReference>
<dbReference type="Gene3D" id="3.10.150.10">
    <property type="entry name" value="DNA Polymerase III, subunit A, domain 2"/>
    <property type="match status" value="1"/>
</dbReference>
<dbReference type="SMART" id="SM00480">
    <property type="entry name" value="POL3Bc"/>
    <property type="match status" value="1"/>
</dbReference>
<evidence type="ECO:0000256" key="5">
    <source>
        <dbReference type="ARBA" id="ARBA00022695"/>
    </source>
</evidence>
<dbReference type="Pfam" id="PF02767">
    <property type="entry name" value="DNA_pol3_beta_2"/>
    <property type="match status" value="1"/>
</dbReference>
<evidence type="ECO:0000313" key="14">
    <source>
        <dbReference type="EMBL" id="CAB4910714.1"/>
    </source>
</evidence>
<evidence type="ECO:0000256" key="3">
    <source>
        <dbReference type="ARBA" id="ARBA00022490"/>
    </source>
</evidence>
<dbReference type="EMBL" id="CAEZYR010000013">
    <property type="protein sequence ID" value="CAB4732316.1"/>
    <property type="molecule type" value="Genomic_DNA"/>
</dbReference>
<protein>
    <submittedName>
        <fullName evidence="12">Unannotated protein</fullName>
    </submittedName>
</protein>
<name>A0A6J6SBW2_9ZZZZ</name>
<keyword evidence="4" id="KW-0808">Transferase</keyword>
<dbReference type="InterPro" id="IPR022634">
    <property type="entry name" value="DNA_polIII_beta_N"/>
</dbReference>
<dbReference type="EMBL" id="CAFBOS010000064">
    <property type="protein sequence ID" value="CAB4994641.1"/>
    <property type="molecule type" value="Genomic_DNA"/>
</dbReference>
<evidence type="ECO:0000256" key="6">
    <source>
        <dbReference type="ARBA" id="ARBA00022705"/>
    </source>
</evidence>